<evidence type="ECO:0000256" key="2">
    <source>
        <dbReference type="ARBA" id="ARBA00022527"/>
    </source>
</evidence>
<dbReference type="GO" id="GO:0005524">
    <property type="term" value="F:ATP binding"/>
    <property type="evidence" value="ECO:0007669"/>
    <property type="project" value="UniProtKB-UniRule"/>
</dbReference>
<comment type="similarity">
    <text evidence="17">Belongs to the protein kinase superfamily. Ser/Thr protein kinase family.</text>
</comment>
<evidence type="ECO:0000256" key="14">
    <source>
        <dbReference type="ARBA" id="ARBA00023180"/>
    </source>
</evidence>
<dbReference type="Gramene" id="TraesCLE_scaffold_021135_01G000200.1">
    <property type="protein sequence ID" value="TraesCLE_scaffold_021135_01G000200.1"/>
    <property type="gene ID" value="TraesCLE_scaffold_021135_01G000200"/>
</dbReference>
<keyword evidence="25" id="KW-1185">Reference proteome</keyword>
<evidence type="ECO:0000259" key="23">
    <source>
        <dbReference type="PROSITE" id="PS50948"/>
    </source>
</evidence>
<feature type="signal peptide" evidence="20">
    <location>
        <begin position="1"/>
        <end position="21"/>
    </location>
</feature>
<evidence type="ECO:0000256" key="15">
    <source>
        <dbReference type="ARBA" id="ARBA00047899"/>
    </source>
</evidence>
<evidence type="ECO:0000256" key="1">
    <source>
        <dbReference type="ARBA" id="ARBA00004479"/>
    </source>
</evidence>
<feature type="domain" description="Apple" evidence="23">
    <location>
        <begin position="371"/>
        <end position="457"/>
    </location>
</feature>
<dbReference type="PANTHER" id="PTHR47974">
    <property type="entry name" value="OS07G0415500 PROTEIN"/>
    <property type="match status" value="1"/>
</dbReference>
<dbReference type="PROSITE" id="PS50927">
    <property type="entry name" value="BULB_LECTIN"/>
    <property type="match status" value="1"/>
</dbReference>
<evidence type="ECO:0000256" key="18">
    <source>
        <dbReference type="PROSITE-ProRule" id="PRU10141"/>
    </source>
</evidence>
<feature type="transmembrane region" description="Helical" evidence="19">
    <location>
        <begin position="472"/>
        <end position="496"/>
    </location>
</feature>
<dbReference type="EC" id="2.7.11.1" evidence="17"/>
<keyword evidence="8 17" id="KW-0418">Kinase</keyword>
<dbReference type="SMART" id="SM00220">
    <property type="entry name" value="S_TKc"/>
    <property type="match status" value="1"/>
</dbReference>
<dbReference type="GO" id="GO:0106310">
    <property type="term" value="F:protein serine kinase activity"/>
    <property type="evidence" value="ECO:0007669"/>
    <property type="project" value="RHEA"/>
</dbReference>
<dbReference type="GO" id="GO:0004674">
    <property type="term" value="F:protein serine/threonine kinase activity"/>
    <property type="evidence" value="ECO:0007669"/>
    <property type="project" value="UniProtKB-KW"/>
</dbReference>
<dbReference type="Gramene" id="TraesCAD_scaffold_024014_01G000200.1">
    <property type="protein sequence ID" value="TraesCAD_scaffold_024014_01G000200.1"/>
    <property type="gene ID" value="TraesCAD_scaffold_024014_01G000200"/>
</dbReference>
<keyword evidence="9 17" id="KW-0067">ATP-binding</keyword>
<dbReference type="InterPro" id="IPR036426">
    <property type="entry name" value="Bulb-type_lectin_dom_sf"/>
</dbReference>
<dbReference type="SMART" id="SM00473">
    <property type="entry name" value="PAN_AP"/>
    <property type="match status" value="1"/>
</dbReference>
<evidence type="ECO:0000313" key="25">
    <source>
        <dbReference type="Proteomes" id="UP000019116"/>
    </source>
</evidence>
<dbReference type="InterPro" id="IPR011009">
    <property type="entry name" value="Kinase-like_dom_sf"/>
</dbReference>
<dbReference type="Gene3D" id="1.10.510.10">
    <property type="entry name" value="Transferase(Phosphotransferase) domain 1"/>
    <property type="match status" value="1"/>
</dbReference>
<evidence type="ECO:0000259" key="22">
    <source>
        <dbReference type="PROSITE" id="PS50927"/>
    </source>
</evidence>
<dbReference type="Gramene" id="TraesROB_scaffold_001142_01G000400.1">
    <property type="protein sequence ID" value="TraesROB_scaffold_001142_01G000400.1"/>
    <property type="gene ID" value="TraesROB_scaffold_001142_01G000400"/>
</dbReference>
<dbReference type="GO" id="GO:0048544">
    <property type="term" value="P:recognition of pollen"/>
    <property type="evidence" value="ECO:0007669"/>
    <property type="project" value="InterPro"/>
</dbReference>
<dbReference type="Gene3D" id="2.90.10.10">
    <property type="entry name" value="Bulb-type lectin domain"/>
    <property type="match status" value="1"/>
</dbReference>
<keyword evidence="13" id="KW-0675">Receptor</keyword>
<evidence type="ECO:0000259" key="21">
    <source>
        <dbReference type="PROSITE" id="PS50011"/>
    </source>
</evidence>
<keyword evidence="4 17" id="KW-0808">Transferase</keyword>
<evidence type="ECO:0000256" key="11">
    <source>
        <dbReference type="ARBA" id="ARBA00023136"/>
    </source>
</evidence>
<dbReference type="Pfam" id="PF00069">
    <property type="entry name" value="Pkinase"/>
    <property type="match status" value="1"/>
</dbReference>
<dbReference type="PROSITE" id="PS00108">
    <property type="entry name" value="PROTEIN_KINASE_ST"/>
    <property type="match status" value="1"/>
</dbReference>
<dbReference type="AlphaFoldDB" id="A0A3B6RMY0"/>
<dbReference type="InterPro" id="IPR003609">
    <property type="entry name" value="Pan_app"/>
</dbReference>
<dbReference type="Pfam" id="PF00954">
    <property type="entry name" value="S_locus_glycop"/>
    <property type="match status" value="1"/>
</dbReference>
<dbReference type="SMR" id="A0A3B6RMY0"/>
<evidence type="ECO:0000256" key="17">
    <source>
        <dbReference type="PIRNR" id="PIRNR000641"/>
    </source>
</evidence>
<dbReference type="PROSITE" id="PS00107">
    <property type="entry name" value="PROTEIN_KINASE_ATP"/>
    <property type="match status" value="1"/>
</dbReference>
<feature type="chain" id="PRO_5043180173" description="Receptor-like serine/threonine-protein kinase" evidence="20">
    <location>
        <begin position="22"/>
        <end position="865"/>
    </location>
</feature>
<proteinExistence type="inferred from homology"/>
<evidence type="ECO:0000256" key="16">
    <source>
        <dbReference type="ARBA" id="ARBA00048679"/>
    </source>
</evidence>
<keyword evidence="12" id="KW-1015">Disulfide bond</keyword>
<keyword evidence="14" id="KW-0325">Glycoprotein</keyword>
<dbReference type="Pfam" id="PF08276">
    <property type="entry name" value="PAN_2"/>
    <property type="match status" value="1"/>
</dbReference>
<dbReference type="CDD" id="cd01098">
    <property type="entry name" value="PAN_AP_plant"/>
    <property type="match status" value="1"/>
</dbReference>
<dbReference type="InterPro" id="IPR008271">
    <property type="entry name" value="Ser/Thr_kinase_AS"/>
</dbReference>
<dbReference type="CDD" id="cd14066">
    <property type="entry name" value="STKc_IRAK"/>
    <property type="match status" value="1"/>
</dbReference>
<dbReference type="CDD" id="cd00028">
    <property type="entry name" value="B_lectin"/>
    <property type="match status" value="1"/>
</dbReference>
<dbReference type="InterPro" id="IPR000858">
    <property type="entry name" value="S_locus_glycoprot_dom"/>
</dbReference>
<evidence type="ECO:0000256" key="9">
    <source>
        <dbReference type="ARBA" id="ARBA00022840"/>
    </source>
</evidence>
<dbReference type="InterPro" id="IPR017441">
    <property type="entry name" value="Protein_kinase_ATP_BS"/>
</dbReference>
<dbReference type="Gramene" id="TraesCS7A03G0928400.1">
    <property type="protein sequence ID" value="TraesCS7A03G0928400.1.CDS"/>
    <property type="gene ID" value="TraesCS7A03G0928400"/>
</dbReference>
<evidence type="ECO:0000256" key="6">
    <source>
        <dbReference type="ARBA" id="ARBA00022729"/>
    </source>
</evidence>
<evidence type="ECO:0000256" key="12">
    <source>
        <dbReference type="ARBA" id="ARBA00023157"/>
    </source>
</evidence>
<dbReference type="InterPro" id="IPR024171">
    <property type="entry name" value="SRK-like_kinase"/>
</dbReference>
<dbReference type="PROSITE" id="PS50948">
    <property type="entry name" value="PAN"/>
    <property type="match status" value="1"/>
</dbReference>
<protein>
    <recommendedName>
        <fullName evidence="17">Receptor-like serine/threonine-protein kinase</fullName>
        <ecNumber evidence="17">2.7.11.1</ecNumber>
    </recommendedName>
</protein>
<evidence type="ECO:0000256" key="13">
    <source>
        <dbReference type="ARBA" id="ARBA00023170"/>
    </source>
</evidence>
<dbReference type="PANTHER" id="PTHR47974:SF19">
    <property type="entry name" value="RECEPTOR-LIKE SERINE_THREONINE-PROTEIN KINASE"/>
    <property type="match status" value="1"/>
</dbReference>
<keyword evidence="11 19" id="KW-0472">Membrane</keyword>
<dbReference type="Pfam" id="PF01453">
    <property type="entry name" value="B_lectin"/>
    <property type="match status" value="1"/>
</dbReference>
<reference evidence="24" key="1">
    <citation type="submission" date="2018-08" db="EMBL/GenBank/DDBJ databases">
        <authorList>
            <person name="Rossello M."/>
        </authorList>
    </citation>
    <scope>NUCLEOTIDE SEQUENCE [LARGE SCALE GENOMIC DNA]</scope>
    <source>
        <strain evidence="24">cv. Chinese Spring</strain>
    </source>
</reference>
<dbReference type="SMART" id="SM00108">
    <property type="entry name" value="B_lectin"/>
    <property type="match status" value="1"/>
</dbReference>
<evidence type="ECO:0000256" key="10">
    <source>
        <dbReference type="ARBA" id="ARBA00022989"/>
    </source>
</evidence>
<evidence type="ECO:0000256" key="3">
    <source>
        <dbReference type="ARBA" id="ARBA00022536"/>
    </source>
</evidence>
<feature type="binding site" evidence="18">
    <location>
        <position position="559"/>
    </location>
    <ligand>
        <name>ATP</name>
        <dbReference type="ChEBI" id="CHEBI:30616"/>
    </ligand>
</feature>
<keyword evidence="7 17" id="KW-0547">Nucleotide-binding</keyword>
<feature type="domain" description="Bulb-type lectin" evidence="22">
    <location>
        <begin position="30"/>
        <end position="172"/>
    </location>
</feature>
<dbReference type="Gramene" id="TraesCS7A02G383100.1">
    <property type="protein sequence ID" value="TraesCS7A02G383100.1"/>
    <property type="gene ID" value="TraesCS7A02G383100"/>
</dbReference>
<dbReference type="Proteomes" id="UP000019116">
    <property type="component" value="Chromosome 7A"/>
</dbReference>
<evidence type="ECO:0000256" key="20">
    <source>
        <dbReference type="SAM" id="SignalP"/>
    </source>
</evidence>
<dbReference type="SUPFAM" id="SSF56112">
    <property type="entry name" value="Protein kinase-like (PK-like)"/>
    <property type="match status" value="1"/>
</dbReference>
<dbReference type="PROSITE" id="PS50011">
    <property type="entry name" value="PROTEIN_KINASE_DOM"/>
    <property type="match status" value="1"/>
</dbReference>
<feature type="domain" description="Protein kinase" evidence="21">
    <location>
        <begin position="531"/>
        <end position="816"/>
    </location>
</feature>
<dbReference type="SUPFAM" id="SSF51110">
    <property type="entry name" value="alpha-D-mannose-specific plant lectins"/>
    <property type="match status" value="1"/>
</dbReference>
<sequence>MATLHMFLSILLLFLLISVQTIPPTTATKDDTLAPGHALAVGDKLVSSNGKFALGFFQPGAGNISSKSSTSPGWYLAIWFNKINVITPVWVANRERPIAGPDLRATQLQISKEGNLVVLNNATQSVVWSTHITGNRTNATSTTTTSSRAILLGSGNLVIESPSSEVLWQSFDDPTDVALPGAKIGWNKVTGLNRVGISWKSRIDPGLGSFSVGLETNGTRMVMVGHRGYPSQVYWSWSPDESPMQMPALRALLKMNPQTRGLVVPEYVDNSEEEYYMYTSPDEASSTFLSLDTSGQTKLNVWSQANQAWQTIYVQPIDLCRSYATCGPFTVCTGSSQPPCECMESFSRTSPQDWEMGDRTGGCSRRTPLDCNGNKSSTDVFHPVARVTLPYGPRSLQDIPPTATRGECESACLSNCSCTAYSYQDSKCSVWHGDLFSVNKDDAIEIRSEYTLYIRLAARDFPSSTGDKRKPVLTGVVIAASVIGFGLLMLMLLLVISRNRFSWCGVSSNATNEDSVGVVAFRYADLGRATKNFTEKLGAGGFGTVFKGALSDLTSVAVKRLEGAHQGEKQFRAEVSALGLIQHINLVKLVGFCCQGDKRLLVYEHMCNGSLDSHLFESNGTVLDWSTRYQIAIGVARGLSYLHQSCHECIIHCDIKPENVLLSEAFVPKIADFGLASVIGRDFSRVLTTFRGTMGYLAPEWLSGVAITSKVDVYSFGMVLMEIISGRRNASVVHTSGSDHVAYFPVQAINKLHEGHVQSLVDPQLYGDFSLDEVERVCNVACWCIQDNELDRPTMGEVVRVLEGVKELDMPPMPRLLAAMTAECSDVASMTMTDQRAKRNNLSHTQAACVRWRFLPSWCRLPERR</sequence>
<keyword evidence="5 19" id="KW-0812">Transmembrane</keyword>
<dbReference type="FunFam" id="1.10.510.10:FF:000227">
    <property type="entry name" value="Serine/threonine-protein kinase"/>
    <property type="match status" value="1"/>
</dbReference>
<organism evidence="24">
    <name type="scientific">Triticum aestivum</name>
    <name type="common">Wheat</name>
    <dbReference type="NCBI Taxonomy" id="4565"/>
    <lineage>
        <taxon>Eukaryota</taxon>
        <taxon>Viridiplantae</taxon>
        <taxon>Streptophyta</taxon>
        <taxon>Embryophyta</taxon>
        <taxon>Tracheophyta</taxon>
        <taxon>Spermatophyta</taxon>
        <taxon>Magnoliopsida</taxon>
        <taxon>Liliopsida</taxon>
        <taxon>Poales</taxon>
        <taxon>Poaceae</taxon>
        <taxon>BOP clade</taxon>
        <taxon>Pooideae</taxon>
        <taxon>Triticodae</taxon>
        <taxon>Triticeae</taxon>
        <taxon>Triticinae</taxon>
        <taxon>Triticum</taxon>
    </lineage>
</organism>
<evidence type="ECO:0000313" key="24">
    <source>
        <dbReference type="EnsemblPlants" id="TraesCS7A02G383100.1"/>
    </source>
</evidence>
<evidence type="ECO:0000256" key="5">
    <source>
        <dbReference type="ARBA" id="ARBA00022692"/>
    </source>
</evidence>
<keyword evidence="6 20" id="KW-0732">Signal</keyword>
<evidence type="ECO:0000256" key="8">
    <source>
        <dbReference type="ARBA" id="ARBA00022777"/>
    </source>
</evidence>
<keyword evidence="10 19" id="KW-1133">Transmembrane helix</keyword>
<dbReference type="GO" id="GO:0016020">
    <property type="term" value="C:membrane"/>
    <property type="evidence" value="ECO:0007669"/>
    <property type="project" value="UniProtKB-SubCell"/>
</dbReference>
<name>A0A3B6RMY0_WHEAT</name>
<dbReference type="OrthoDB" id="595613at2759"/>
<evidence type="ECO:0000256" key="19">
    <source>
        <dbReference type="SAM" id="Phobius"/>
    </source>
</evidence>
<dbReference type="FunFam" id="3.30.200.20:FF:000178">
    <property type="entry name" value="serine/threonine-protein kinase PBS1-like"/>
    <property type="match status" value="1"/>
</dbReference>
<keyword evidence="3" id="KW-0245">EGF-like domain</keyword>
<comment type="subcellular location">
    <subcellularLocation>
        <location evidence="1">Membrane</location>
        <topology evidence="1">Single-pass type I membrane protein</topology>
    </subcellularLocation>
</comment>
<dbReference type="Gene3D" id="3.30.200.20">
    <property type="entry name" value="Phosphorylase Kinase, domain 1"/>
    <property type="match status" value="1"/>
</dbReference>
<evidence type="ECO:0000256" key="7">
    <source>
        <dbReference type="ARBA" id="ARBA00022741"/>
    </source>
</evidence>
<dbReference type="STRING" id="4565.A0A3B6RMY0"/>
<dbReference type="GO" id="GO:0051707">
    <property type="term" value="P:response to other organism"/>
    <property type="evidence" value="ECO:0007669"/>
    <property type="project" value="UniProtKB-ARBA"/>
</dbReference>
<dbReference type="EnsemblPlants" id="TraesCS7A02G383100.1">
    <property type="protein sequence ID" value="TraesCS7A02G383100.1"/>
    <property type="gene ID" value="TraesCS7A02G383100"/>
</dbReference>
<dbReference type="PIRSF" id="PIRSF000641">
    <property type="entry name" value="SRK"/>
    <property type="match status" value="1"/>
</dbReference>
<dbReference type="Gramene" id="TraesWEE_scaffold_018734_01G000200.1">
    <property type="protein sequence ID" value="TraesWEE_scaffold_018734_01G000200.1"/>
    <property type="gene ID" value="TraesWEE_scaffold_018734_01G000200"/>
</dbReference>
<dbReference type="InterPro" id="IPR000719">
    <property type="entry name" value="Prot_kinase_dom"/>
</dbReference>
<keyword evidence="2 17" id="KW-0723">Serine/threonine-protein kinase</keyword>
<reference evidence="24" key="2">
    <citation type="submission" date="2018-10" db="UniProtKB">
        <authorList>
            <consortium name="EnsemblPlants"/>
        </authorList>
    </citation>
    <scope>IDENTIFICATION</scope>
</reference>
<evidence type="ECO:0000256" key="4">
    <source>
        <dbReference type="ARBA" id="ARBA00022679"/>
    </source>
</evidence>
<comment type="catalytic activity">
    <reaction evidence="15 17">
        <text>L-threonyl-[protein] + ATP = O-phospho-L-threonyl-[protein] + ADP + H(+)</text>
        <dbReference type="Rhea" id="RHEA:46608"/>
        <dbReference type="Rhea" id="RHEA-COMP:11060"/>
        <dbReference type="Rhea" id="RHEA-COMP:11605"/>
        <dbReference type="ChEBI" id="CHEBI:15378"/>
        <dbReference type="ChEBI" id="CHEBI:30013"/>
        <dbReference type="ChEBI" id="CHEBI:30616"/>
        <dbReference type="ChEBI" id="CHEBI:61977"/>
        <dbReference type="ChEBI" id="CHEBI:456216"/>
        <dbReference type="EC" id="2.7.11.1"/>
    </reaction>
</comment>
<comment type="catalytic activity">
    <reaction evidence="16 17">
        <text>L-seryl-[protein] + ATP = O-phospho-L-seryl-[protein] + ADP + H(+)</text>
        <dbReference type="Rhea" id="RHEA:17989"/>
        <dbReference type="Rhea" id="RHEA-COMP:9863"/>
        <dbReference type="Rhea" id="RHEA-COMP:11604"/>
        <dbReference type="ChEBI" id="CHEBI:15378"/>
        <dbReference type="ChEBI" id="CHEBI:29999"/>
        <dbReference type="ChEBI" id="CHEBI:30616"/>
        <dbReference type="ChEBI" id="CHEBI:83421"/>
        <dbReference type="ChEBI" id="CHEBI:456216"/>
        <dbReference type="EC" id="2.7.11.1"/>
    </reaction>
</comment>
<dbReference type="InterPro" id="IPR001480">
    <property type="entry name" value="Bulb-type_lectin_dom"/>
</dbReference>
<accession>A0A3B6RMY0</accession>